<dbReference type="AlphaFoldDB" id="N8Z622"/>
<evidence type="ECO:0000313" key="3">
    <source>
        <dbReference type="EMBL" id="ENV44391.1"/>
    </source>
</evidence>
<reference evidence="3 4" key="1">
    <citation type="submission" date="2013-02" db="EMBL/GenBank/DDBJ databases">
        <title>The Genome Sequence of Acinetobacter schindleri CIP 107287.</title>
        <authorList>
            <consortium name="The Broad Institute Genome Sequencing Platform"/>
            <consortium name="The Broad Institute Genome Sequencing Center for Infectious Disease"/>
            <person name="Cerqueira G."/>
            <person name="Feldgarden M."/>
            <person name="Courvalin P."/>
            <person name="Perichon B."/>
            <person name="Grillot-Courvalin C."/>
            <person name="Clermont D."/>
            <person name="Rocha E."/>
            <person name="Yoon E.-J."/>
            <person name="Nemec A."/>
            <person name="Walker B."/>
            <person name="Young S.K."/>
            <person name="Zeng Q."/>
            <person name="Gargeya S."/>
            <person name="Fitzgerald M."/>
            <person name="Haas B."/>
            <person name="Abouelleil A."/>
            <person name="Alvarado L."/>
            <person name="Arachchi H.M."/>
            <person name="Berlin A.M."/>
            <person name="Chapman S.B."/>
            <person name="Dewar J."/>
            <person name="Goldberg J."/>
            <person name="Griggs A."/>
            <person name="Gujja S."/>
            <person name="Hansen M."/>
            <person name="Howarth C."/>
            <person name="Imamovic A."/>
            <person name="Larimer J."/>
            <person name="McCowan C."/>
            <person name="Murphy C."/>
            <person name="Neiman D."/>
            <person name="Pearson M."/>
            <person name="Priest M."/>
            <person name="Roberts A."/>
            <person name="Saif S."/>
            <person name="Shea T."/>
            <person name="Sisk P."/>
            <person name="Sykes S."/>
            <person name="Wortman J."/>
            <person name="Nusbaum C."/>
            <person name="Birren B."/>
        </authorList>
    </citation>
    <scope>NUCLEOTIDE SEQUENCE [LARGE SCALE GENOMIC DNA]</scope>
    <source>
        <strain evidence="3 4">CIP 107287</strain>
    </source>
</reference>
<protein>
    <recommendedName>
        <fullName evidence="2">KAP NTPase domain-containing protein</fullName>
    </recommendedName>
</protein>
<dbReference type="PATRIC" id="fig|1217988.3.peg.1124"/>
<accession>N8Z622</accession>
<dbReference type="EMBL" id="APPQ01000025">
    <property type="protein sequence ID" value="ENV44391.1"/>
    <property type="molecule type" value="Genomic_DNA"/>
</dbReference>
<feature type="domain" description="KAP NTPase" evidence="2">
    <location>
        <begin position="42"/>
        <end position="335"/>
    </location>
</feature>
<evidence type="ECO:0000259" key="2">
    <source>
        <dbReference type="Pfam" id="PF07693"/>
    </source>
</evidence>
<dbReference type="Gene3D" id="3.40.50.300">
    <property type="entry name" value="P-loop containing nucleotide triphosphate hydrolases"/>
    <property type="match status" value="1"/>
</dbReference>
<dbReference type="HOGENOM" id="CLU_039725_2_0_6"/>
<name>N8Z622_9GAMM</name>
<organism evidence="3 4">
    <name type="scientific">Acinetobacter schindleri CIP 107287</name>
    <dbReference type="NCBI Taxonomy" id="1217988"/>
    <lineage>
        <taxon>Bacteria</taxon>
        <taxon>Pseudomonadati</taxon>
        <taxon>Pseudomonadota</taxon>
        <taxon>Gammaproteobacteria</taxon>
        <taxon>Moraxellales</taxon>
        <taxon>Moraxellaceae</taxon>
        <taxon>Acinetobacter</taxon>
    </lineage>
</organism>
<dbReference type="InterPro" id="IPR011646">
    <property type="entry name" value="KAP_P-loop"/>
</dbReference>
<evidence type="ECO:0000256" key="1">
    <source>
        <dbReference type="SAM" id="Coils"/>
    </source>
</evidence>
<dbReference type="SUPFAM" id="SSF52540">
    <property type="entry name" value="P-loop containing nucleoside triphosphate hydrolases"/>
    <property type="match status" value="1"/>
</dbReference>
<evidence type="ECO:0000313" key="4">
    <source>
        <dbReference type="Proteomes" id="UP000018440"/>
    </source>
</evidence>
<dbReference type="RefSeq" id="WP_004891987.1">
    <property type="nucleotide sequence ID" value="NZ_KB849575.1"/>
</dbReference>
<keyword evidence="1" id="KW-0175">Coiled coil</keyword>
<dbReference type="Pfam" id="PF07693">
    <property type="entry name" value="KAP_NTPase"/>
    <property type="match status" value="1"/>
</dbReference>
<dbReference type="Proteomes" id="UP000018440">
    <property type="component" value="Unassembled WGS sequence"/>
</dbReference>
<dbReference type="InterPro" id="IPR027417">
    <property type="entry name" value="P-loop_NTPase"/>
</dbReference>
<sequence>MVTDQLNWQKDNFENIQTAWDGDLWDRRRLGEQLERYVDRLQCGAVLALDARWGEGKTWFVRHWTKHLETKDHNVIYLDAFANDYLDDPFLVITSEIANVLKKDKSTSRKINKLIRLSASVGTALLPFLPKVAFTLGLHLIGAGLISTALQQGYESAKDEIEKLSDEASDRIKESIQEKIANHEAEKKTLIEFKKHLAETVEKLDKPLVFIIDELDRCRPDFSIRLIERIKHFFDIPKIVFVLVMNKLQLLQSVKNYYGYDSDLNGDYFEKFIDYTIEFPKIGEDQLYEGVIKEQLYRIGEVKSKDDQSELFFWVLNFQAAKKYNSRELVKKINQYALLRADDIKINFILIALIFDQKFEISINHLNKIINYLFNYFEGSENGGMTKSYFVRQKLFDKLNINDSIIYNMYEGISYIETNFLTLGQQEQKEQAIKKLLIPYCIGGLDDIKDFKSVWIQYIKTGLFEKY</sequence>
<gene>
    <name evidence="3" type="ORF">F955_01178</name>
</gene>
<feature type="coiled-coil region" evidence="1">
    <location>
        <begin position="147"/>
        <end position="178"/>
    </location>
</feature>
<proteinExistence type="predicted"/>
<comment type="caution">
    <text evidence="3">The sequence shown here is derived from an EMBL/GenBank/DDBJ whole genome shotgun (WGS) entry which is preliminary data.</text>
</comment>